<dbReference type="SUPFAM" id="SSF55874">
    <property type="entry name" value="ATPase domain of HSP90 chaperone/DNA topoisomerase II/histidine kinase"/>
    <property type="match status" value="1"/>
</dbReference>
<reference evidence="3 4" key="1">
    <citation type="journal article" date="2009" name="Environ. Microbiol.">
        <title>Genome sequence of Desulfobacterium autotrophicum HRM2, a marine sulfate reducer oxidizing organic carbon completely to carbon dioxide.</title>
        <authorList>
            <person name="Strittmatter A.W."/>
            <person name="Liesegang H."/>
            <person name="Rabus R."/>
            <person name="Decker I."/>
            <person name="Amann J."/>
            <person name="Andres S."/>
            <person name="Henne A."/>
            <person name="Fricke W.F."/>
            <person name="Martinez-Arias R."/>
            <person name="Bartels D."/>
            <person name="Goesmann A."/>
            <person name="Krause L."/>
            <person name="Puehler A."/>
            <person name="Klenk H.P."/>
            <person name="Richter M."/>
            <person name="Schuler M."/>
            <person name="Gloeckner F.O."/>
            <person name="Meyerdierks A."/>
            <person name="Gottschalk G."/>
            <person name="Amann R."/>
        </authorList>
    </citation>
    <scope>NUCLEOTIDE SEQUENCE [LARGE SCALE GENOMIC DNA]</scope>
    <source>
        <strain evidence="4">ATCC 43914 / DSM 3382 / HRM2</strain>
    </source>
</reference>
<evidence type="ECO:0000259" key="2">
    <source>
        <dbReference type="Pfam" id="PF13581"/>
    </source>
</evidence>
<name>C0QFD7_DESAH</name>
<dbReference type="AlphaFoldDB" id="C0QFD7"/>
<keyword evidence="4" id="KW-1185">Reference proteome</keyword>
<dbReference type="PANTHER" id="PTHR35526:SF6">
    <property type="entry name" value="SLR1861 PROTEIN"/>
    <property type="match status" value="1"/>
</dbReference>
<evidence type="ECO:0000313" key="4">
    <source>
        <dbReference type="Proteomes" id="UP000000442"/>
    </source>
</evidence>
<dbReference type="InterPro" id="IPR036890">
    <property type="entry name" value="HATPase_C_sf"/>
</dbReference>
<dbReference type="EC" id="2.7.11.1" evidence="3"/>
<dbReference type="InterPro" id="IPR050267">
    <property type="entry name" value="Anti-sigma-factor_SerPK"/>
</dbReference>
<dbReference type="EMBL" id="CP001087">
    <property type="protein sequence ID" value="ACN13333.1"/>
    <property type="molecule type" value="Genomic_DNA"/>
</dbReference>
<keyword evidence="1" id="KW-0723">Serine/threonine-protein kinase</keyword>
<organism evidence="3 4">
    <name type="scientific">Desulforapulum autotrophicum (strain ATCC 43914 / DSM 3382 / VKM B-1955 / HRM2)</name>
    <name type="common">Desulfobacterium autotrophicum</name>
    <dbReference type="NCBI Taxonomy" id="177437"/>
    <lineage>
        <taxon>Bacteria</taxon>
        <taxon>Pseudomonadati</taxon>
        <taxon>Thermodesulfobacteriota</taxon>
        <taxon>Desulfobacteria</taxon>
        <taxon>Desulfobacterales</taxon>
        <taxon>Desulfobacteraceae</taxon>
        <taxon>Desulforapulum</taxon>
    </lineage>
</organism>
<evidence type="ECO:0000256" key="1">
    <source>
        <dbReference type="ARBA" id="ARBA00022527"/>
    </source>
</evidence>
<feature type="domain" description="Histidine kinase/HSP90-like ATPase" evidence="2">
    <location>
        <begin position="7"/>
        <end position="131"/>
    </location>
</feature>
<keyword evidence="3" id="KW-0808">Transferase</keyword>
<dbReference type="KEGG" id="dat:HRM2_02110"/>
<proteinExistence type="predicted"/>
<dbReference type="HOGENOM" id="CLU_090336_24_2_7"/>
<dbReference type="Pfam" id="PF13581">
    <property type="entry name" value="HATPase_c_2"/>
    <property type="match status" value="1"/>
</dbReference>
<sequence>MKRVSWPAELASLPLLQEHVETLAQQSGLGPKRLIQLSIALEEVVMNIINHAYAPAETGKISIGFEDQGDQVFISISDTGVAFNPLGMAAPDVKSNLMDRPIGGLGVMMVKKFMDKVAYERCNNENTLHLTFNKTE</sequence>
<evidence type="ECO:0000313" key="3">
    <source>
        <dbReference type="EMBL" id="ACN13333.1"/>
    </source>
</evidence>
<dbReference type="InterPro" id="IPR003594">
    <property type="entry name" value="HATPase_dom"/>
</dbReference>
<dbReference type="Proteomes" id="UP000000442">
    <property type="component" value="Chromosome"/>
</dbReference>
<dbReference type="PANTHER" id="PTHR35526">
    <property type="entry name" value="ANTI-SIGMA-F FACTOR RSBW-RELATED"/>
    <property type="match status" value="1"/>
</dbReference>
<dbReference type="STRING" id="177437.HRM2_02110"/>
<dbReference type="GO" id="GO:0004674">
    <property type="term" value="F:protein serine/threonine kinase activity"/>
    <property type="evidence" value="ECO:0007669"/>
    <property type="project" value="UniProtKB-KW"/>
</dbReference>
<protein>
    <submittedName>
        <fullName evidence="3">Predicted anti-sigma F protein (E-sigma F)</fullName>
        <ecNumber evidence="3">2.7.11.1</ecNumber>
    </submittedName>
</protein>
<dbReference type="Gene3D" id="3.30.565.10">
    <property type="entry name" value="Histidine kinase-like ATPase, C-terminal domain"/>
    <property type="match status" value="1"/>
</dbReference>
<accession>C0QFD7</accession>
<dbReference type="eggNOG" id="COG2172">
    <property type="taxonomic scope" value="Bacteria"/>
</dbReference>
<gene>
    <name evidence="3" type="ordered locus">HRM2_02110</name>
</gene>
<keyword evidence="1" id="KW-0418">Kinase</keyword>
<dbReference type="CDD" id="cd16936">
    <property type="entry name" value="HATPase_RsbW-like"/>
    <property type="match status" value="1"/>
</dbReference>